<evidence type="ECO:0000256" key="1">
    <source>
        <dbReference type="SAM" id="Phobius"/>
    </source>
</evidence>
<sequence>MVRFDTAPLVSPLTPQEIKTLKQRRRRGDFGSPASPWVKVGGVIVFVLMFGTTAPKIWEALVNMDSHENLMWLLWLLPILVIFAVLLLGLWAYLRQRRFWLLLARFADANGMRLGIRSAEPQYPGLLFNEGRSRASTLHLFSPTGVLADVGGYEYVTGSGRNRTTHHWRFAAFRLPHPVPHLLLDAKANNMWKLTNLPKAFASSQRISLGEPFDSHYQLYAPEGYGRDAFQLLPPNVMEALLNAPAVYDIEMVDDWLFCYTQSQQDLTNPATWRLLETIANGVLGSLTPVVNRYSDSRLPGQETAPAAYGPGTPAPVAPLGRRLRSGASLGVILLVIGLIGLIGFFLFVQMTYMLAR</sequence>
<keyword evidence="1" id="KW-0812">Transmembrane</keyword>
<evidence type="ECO:0008006" key="4">
    <source>
        <dbReference type="Google" id="ProtNLM"/>
    </source>
</evidence>
<proteinExistence type="predicted"/>
<feature type="transmembrane region" description="Helical" evidence="1">
    <location>
        <begin position="332"/>
        <end position="356"/>
    </location>
</feature>
<dbReference type="RefSeq" id="WP_041696148.1">
    <property type="nucleotide sequence ID" value="NZ_CP040007.1"/>
</dbReference>
<accession>A0AB37HUR3</accession>
<feature type="transmembrane region" description="Helical" evidence="1">
    <location>
        <begin position="34"/>
        <end position="52"/>
    </location>
</feature>
<name>A0AB37HUR3_9ACTN</name>
<reference evidence="2" key="1">
    <citation type="submission" date="2021-03" db="EMBL/GenBank/DDBJ databases">
        <title>Human Oral Microbial Genomes.</title>
        <authorList>
            <person name="Johnston C.D."/>
            <person name="Chen T."/>
            <person name="Dewhirst F.E."/>
        </authorList>
    </citation>
    <scope>NUCLEOTIDE SEQUENCE</scope>
    <source>
        <strain evidence="2">F0714</strain>
    </source>
</reference>
<keyword evidence="1" id="KW-0472">Membrane</keyword>
<evidence type="ECO:0000313" key="3">
    <source>
        <dbReference type="Proteomes" id="UP000677180"/>
    </source>
</evidence>
<keyword evidence="1" id="KW-1133">Transmembrane helix</keyword>
<feature type="transmembrane region" description="Helical" evidence="1">
    <location>
        <begin position="72"/>
        <end position="94"/>
    </location>
</feature>
<dbReference type="AlphaFoldDB" id="A0AB37HUR3"/>
<gene>
    <name evidence="2" type="ORF">J5A53_12935</name>
</gene>
<dbReference type="Proteomes" id="UP000677180">
    <property type="component" value="Chromosome"/>
</dbReference>
<protein>
    <recommendedName>
        <fullName evidence="4">DUF3137 domain-containing protein</fullName>
    </recommendedName>
</protein>
<evidence type="ECO:0000313" key="2">
    <source>
        <dbReference type="EMBL" id="QUC10663.1"/>
    </source>
</evidence>
<organism evidence="2 3">
    <name type="scientific">Arachnia propionica</name>
    <dbReference type="NCBI Taxonomy" id="1750"/>
    <lineage>
        <taxon>Bacteria</taxon>
        <taxon>Bacillati</taxon>
        <taxon>Actinomycetota</taxon>
        <taxon>Actinomycetes</taxon>
        <taxon>Propionibacteriales</taxon>
        <taxon>Propionibacteriaceae</taxon>
        <taxon>Arachnia</taxon>
    </lineage>
</organism>
<dbReference type="EMBL" id="CP072385">
    <property type="protein sequence ID" value="QUC10663.1"/>
    <property type="molecule type" value="Genomic_DNA"/>
</dbReference>